<dbReference type="RefSeq" id="WP_170265261.1">
    <property type="nucleotide sequence ID" value="NZ_JACHIL010000003.1"/>
</dbReference>
<proteinExistence type="predicted"/>
<organism evidence="1 2">
    <name type="scientific">Pseudochrobactrum saccharolyticum</name>
    <dbReference type="NCBI Taxonomy" id="354352"/>
    <lineage>
        <taxon>Bacteria</taxon>
        <taxon>Pseudomonadati</taxon>
        <taxon>Pseudomonadota</taxon>
        <taxon>Alphaproteobacteria</taxon>
        <taxon>Hyphomicrobiales</taxon>
        <taxon>Brucellaceae</taxon>
        <taxon>Pseudochrobactrum</taxon>
    </lineage>
</organism>
<comment type="caution">
    <text evidence="1">The sequence shown here is derived from an EMBL/GenBank/DDBJ whole genome shotgun (WGS) entry which is preliminary data.</text>
</comment>
<name>A0A7W8ENK5_9HYPH</name>
<gene>
    <name evidence="1" type="ORF">HNQ68_002116</name>
</gene>
<protein>
    <submittedName>
        <fullName evidence="1">Uncharacterized protein</fullName>
    </submittedName>
</protein>
<keyword evidence="2" id="KW-1185">Reference proteome</keyword>
<dbReference type="AlphaFoldDB" id="A0A7W8ENK5"/>
<sequence>MQAIKESGIFLGQFASVQASIKDPYLKGRGIELSSKQRKFVIFMELFIERLGSPLPLHILTNRFFIAVATNCSCKVAICTKLATPQFSRNTHPWWSIGFMRACQEWYRELTIRALHSPREANCSFIFGG</sequence>
<dbReference type="EMBL" id="JACHIL010000003">
    <property type="protein sequence ID" value="MBB5091575.1"/>
    <property type="molecule type" value="Genomic_DNA"/>
</dbReference>
<reference evidence="1 2" key="1">
    <citation type="submission" date="2020-08" db="EMBL/GenBank/DDBJ databases">
        <title>Genomic Encyclopedia of Type Strains, Phase IV (KMG-IV): sequencing the most valuable type-strain genomes for metagenomic binning, comparative biology and taxonomic classification.</title>
        <authorList>
            <person name="Goeker M."/>
        </authorList>
    </citation>
    <scope>NUCLEOTIDE SEQUENCE [LARGE SCALE GENOMIC DNA]</scope>
    <source>
        <strain evidence="1 2">DSM 25620</strain>
    </source>
</reference>
<dbReference type="Proteomes" id="UP000531231">
    <property type="component" value="Unassembled WGS sequence"/>
</dbReference>
<accession>A0A7W8ENK5</accession>
<evidence type="ECO:0000313" key="1">
    <source>
        <dbReference type="EMBL" id="MBB5091575.1"/>
    </source>
</evidence>
<evidence type="ECO:0000313" key="2">
    <source>
        <dbReference type="Proteomes" id="UP000531231"/>
    </source>
</evidence>